<evidence type="ECO:0000313" key="1">
    <source>
        <dbReference type="EMBL" id="QHS83800.1"/>
    </source>
</evidence>
<accession>A0A6C0AWS2</accession>
<reference evidence="1" key="1">
    <citation type="journal article" date="2020" name="Nature">
        <title>Giant virus diversity and host interactions through global metagenomics.</title>
        <authorList>
            <person name="Schulz F."/>
            <person name="Roux S."/>
            <person name="Paez-Espino D."/>
            <person name="Jungbluth S."/>
            <person name="Walsh D.A."/>
            <person name="Denef V.J."/>
            <person name="McMahon K.D."/>
            <person name="Konstantinidis K.T."/>
            <person name="Eloe-Fadrosh E.A."/>
            <person name="Kyrpides N.C."/>
            <person name="Woyke T."/>
        </authorList>
    </citation>
    <scope>NUCLEOTIDE SEQUENCE</scope>
    <source>
        <strain evidence="1">GVMAG-S-ERX555961-36</strain>
    </source>
</reference>
<proteinExistence type="predicted"/>
<dbReference type="EMBL" id="MN738764">
    <property type="protein sequence ID" value="QHS83800.1"/>
    <property type="molecule type" value="Genomic_DNA"/>
</dbReference>
<name>A0A6C0AWS2_9ZZZZ</name>
<sequence>MGNLISIARGPAKPNSELEDKIKSLNQVIKKDYILIQKLTNDIRELNNTVDQQLMYIEEIEEFLKNSFILNEDICQANSSIIDALRAESRDDGADNWWDNYSSNIF</sequence>
<protein>
    <submittedName>
        <fullName evidence="1">Uncharacterized protein</fullName>
    </submittedName>
</protein>
<dbReference type="AlphaFoldDB" id="A0A6C0AWS2"/>
<organism evidence="1">
    <name type="scientific">viral metagenome</name>
    <dbReference type="NCBI Taxonomy" id="1070528"/>
    <lineage>
        <taxon>unclassified sequences</taxon>
        <taxon>metagenomes</taxon>
        <taxon>organismal metagenomes</taxon>
    </lineage>
</organism>